<reference evidence="1 2" key="1">
    <citation type="journal article" date="2016" name="Nat. Commun.">
        <title>Thousands of microbial genomes shed light on interconnected biogeochemical processes in an aquifer system.</title>
        <authorList>
            <person name="Anantharaman K."/>
            <person name="Brown C.T."/>
            <person name="Hug L.A."/>
            <person name="Sharon I."/>
            <person name="Castelle C.J."/>
            <person name="Probst A.J."/>
            <person name="Thomas B.C."/>
            <person name="Singh A."/>
            <person name="Wilkins M.J."/>
            <person name="Karaoz U."/>
            <person name="Brodie E.L."/>
            <person name="Williams K.H."/>
            <person name="Hubbard S.S."/>
            <person name="Banfield J.F."/>
        </authorList>
    </citation>
    <scope>NUCLEOTIDE SEQUENCE [LARGE SCALE GENOMIC DNA]</scope>
</reference>
<comment type="caution">
    <text evidence="1">The sequence shown here is derived from an EMBL/GenBank/DDBJ whole genome shotgun (WGS) entry which is preliminary data.</text>
</comment>
<protein>
    <submittedName>
        <fullName evidence="1">Uncharacterized protein</fullName>
    </submittedName>
</protein>
<dbReference type="EMBL" id="MHIM01000028">
    <property type="protein sequence ID" value="OGY51933.1"/>
    <property type="molecule type" value="Genomic_DNA"/>
</dbReference>
<evidence type="ECO:0000313" key="1">
    <source>
        <dbReference type="EMBL" id="OGY51933.1"/>
    </source>
</evidence>
<evidence type="ECO:0000313" key="2">
    <source>
        <dbReference type="Proteomes" id="UP000177376"/>
    </source>
</evidence>
<accession>A0A1G1YHV2</accession>
<proteinExistence type="predicted"/>
<name>A0A1G1YHV2_9BACT</name>
<gene>
    <name evidence="1" type="ORF">A3A02_01330</name>
</gene>
<dbReference type="AlphaFoldDB" id="A0A1G1YHV2"/>
<organism evidence="1 2">
    <name type="scientific">Candidatus Buchananbacteria bacterium RIFCSPLOWO2_01_FULL_39_33</name>
    <dbReference type="NCBI Taxonomy" id="1797543"/>
    <lineage>
        <taxon>Bacteria</taxon>
        <taxon>Candidatus Buchananiibacteriota</taxon>
    </lineage>
</organism>
<sequence>MSTETAEPTVDGQEYNLKDIFNFQDVPDDVILRAMIIGMIVSSSISTAERRCRSFWDFSDEIEKNIMSKIGQTPPGFDHSLTKEEAEAIFAFFANPTAQLLFFNYF</sequence>
<dbReference type="Proteomes" id="UP000177376">
    <property type="component" value="Unassembled WGS sequence"/>
</dbReference>